<dbReference type="AlphaFoldDB" id="A0A8H7VNI7"/>
<protein>
    <submittedName>
        <fullName evidence="2">Uncharacterized protein</fullName>
    </submittedName>
</protein>
<keyword evidence="1" id="KW-1133">Transmembrane helix</keyword>
<dbReference type="EMBL" id="JAEPRB010000071">
    <property type="protein sequence ID" value="KAG2222968.1"/>
    <property type="molecule type" value="Genomic_DNA"/>
</dbReference>
<name>A0A8H7VNI7_9FUNG</name>
<keyword evidence="1" id="KW-0472">Membrane</keyword>
<dbReference type="OrthoDB" id="6577443at2759"/>
<evidence type="ECO:0000313" key="2">
    <source>
        <dbReference type="EMBL" id="KAG2222968.1"/>
    </source>
</evidence>
<evidence type="ECO:0000313" key="3">
    <source>
        <dbReference type="Proteomes" id="UP000646827"/>
    </source>
</evidence>
<dbReference type="Proteomes" id="UP000646827">
    <property type="component" value="Unassembled WGS sequence"/>
</dbReference>
<comment type="caution">
    <text evidence="2">The sequence shown here is derived from an EMBL/GenBank/DDBJ whole genome shotgun (WGS) entry which is preliminary data.</text>
</comment>
<evidence type="ECO:0000256" key="1">
    <source>
        <dbReference type="SAM" id="Phobius"/>
    </source>
</evidence>
<feature type="transmembrane region" description="Helical" evidence="1">
    <location>
        <begin position="189"/>
        <end position="211"/>
    </location>
</feature>
<keyword evidence="3" id="KW-1185">Reference proteome</keyword>
<sequence length="213" mass="23611">MHCICPFAQAFNNMTTLLTDEDVNDVTLIIHAEGISAQRCYNRPTGEEVGLLIVDGGHKGQSGDCDIVSSQDHLRSDLYKSVADAVNLGDIDMATWHEVQDSLFPEQTAAAEILEAWTSTRPYFAHSDQYPAACALVERLMMHGPCGDLNCRSLCMQGGACSKRFPKQFSDETNMSDIETTTIMPIKMVLGWIIDGWCLTIYFCVPNMMLISM</sequence>
<gene>
    <name evidence="2" type="ORF">INT45_012946</name>
</gene>
<accession>A0A8H7VNI7</accession>
<organism evidence="2 3">
    <name type="scientific">Circinella minor</name>
    <dbReference type="NCBI Taxonomy" id="1195481"/>
    <lineage>
        <taxon>Eukaryota</taxon>
        <taxon>Fungi</taxon>
        <taxon>Fungi incertae sedis</taxon>
        <taxon>Mucoromycota</taxon>
        <taxon>Mucoromycotina</taxon>
        <taxon>Mucoromycetes</taxon>
        <taxon>Mucorales</taxon>
        <taxon>Lichtheimiaceae</taxon>
        <taxon>Circinella</taxon>
    </lineage>
</organism>
<keyword evidence="1" id="KW-0812">Transmembrane</keyword>
<proteinExistence type="predicted"/>
<reference evidence="2 3" key="1">
    <citation type="submission" date="2020-12" db="EMBL/GenBank/DDBJ databases">
        <title>Metabolic potential, ecology and presence of endohyphal bacteria is reflected in genomic diversity of Mucoromycotina.</title>
        <authorList>
            <person name="Muszewska A."/>
            <person name="Okrasinska A."/>
            <person name="Steczkiewicz K."/>
            <person name="Drgas O."/>
            <person name="Orlowska M."/>
            <person name="Perlinska-Lenart U."/>
            <person name="Aleksandrzak-Piekarczyk T."/>
            <person name="Szatraj K."/>
            <person name="Zielenkiewicz U."/>
            <person name="Pilsyk S."/>
            <person name="Malc E."/>
            <person name="Mieczkowski P."/>
            <person name="Kruszewska J.S."/>
            <person name="Biernat P."/>
            <person name="Pawlowska J."/>
        </authorList>
    </citation>
    <scope>NUCLEOTIDE SEQUENCE [LARGE SCALE GENOMIC DNA]</scope>
    <source>
        <strain evidence="2 3">CBS 142.35</strain>
    </source>
</reference>